<dbReference type="CDD" id="cd22157">
    <property type="entry name" value="F-box_AtFBW1-like"/>
    <property type="match status" value="3"/>
</dbReference>
<evidence type="ECO:0000259" key="1">
    <source>
        <dbReference type="PROSITE" id="PS50181"/>
    </source>
</evidence>
<feature type="domain" description="F-box" evidence="1">
    <location>
        <begin position="13"/>
        <end position="72"/>
    </location>
</feature>
<dbReference type="InterPro" id="IPR006527">
    <property type="entry name" value="F-box-assoc_dom_typ1"/>
</dbReference>
<name>A0A8X8ZSL0_SALSN</name>
<dbReference type="Proteomes" id="UP000298416">
    <property type="component" value="Unassembled WGS sequence"/>
</dbReference>
<dbReference type="OrthoDB" id="591557at2759"/>
<feature type="domain" description="F-box" evidence="1">
    <location>
        <begin position="758"/>
        <end position="805"/>
    </location>
</feature>
<organism evidence="2">
    <name type="scientific">Salvia splendens</name>
    <name type="common">Scarlet sage</name>
    <dbReference type="NCBI Taxonomy" id="180675"/>
    <lineage>
        <taxon>Eukaryota</taxon>
        <taxon>Viridiplantae</taxon>
        <taxon>Streptophyta</taxon>
        <taxon>Embryophyta</taxon>
        <taxon>Tracheophyta</taxon>
        <taxon>Spermatophyta</taxon>
        <taxon>Magnoliopsida</taxon>
        <taxon>eudicotyledons</taxon>
        <taxon>Gunneridae</taxon>
        <taxon>Pentapetalae</taxon>
        <taxon>asterids</taxon>
        <taxon>lamiids</taxon>
        <taxon>Lamiales</taxon>
        <taxon>Lamiaceae</taxon>
        <taxon>Nepetoideae</taxon>
        <taxon>Mentheae</taxon>
        <taxon>Salviinae</taxon>
        <taxon>Salvia</taxon>
        <taxon>Salvia subgen. Calosphace</taxon>
        <taxon>core Calosphace</taxon>
    </lineage>
</organism>
<evidence type="ECO:0000313" key="2">
    <source>
        <dbReference type="EMBL" id="KAG6415602.1"/>
    </source>
</evidence>
<dbReference type="EMBL" id="PNBA02000008">
    <property type="protein sequence ID" value="KAG6415602.1"/>
    <property type="molecule type" value="Genomic_DNA"/>
</dbReference>
<evidence type="ECO:0000313" key="3">
    <source>
        <dbReference type="Proteomes" id="UP000298416"/>
    </source>
</evidence>
<gene>
    <name evidence="2" type="ORF">SASPL_123015</name>
</gene>
<proteinExistence type="predicted"/>
<dbReference type="NCBIfam" id="TIGR01640">
    <property type="entry name" value="F_box_assoc_1"/>
    <property type="match status" value="3"/>
</dbReference>
<dbReference type="Pfam" id="PF00646">
    <property type="entry name" value="F-box"/>
    <property type="match status" value="3"/>
</dbReference>
<reference evidence="2" key="2">
    <citation type="submission" date="2020-08" db="EMBL/GenBank/DDBJ databases">
        <title>Plant Genome Project.</title>
        <authorList>
            <person name="Zhang R.-G."/>
        </authorList>
    </citation>
    <scope>NUCLEOTIDE SEQUENCE</scope>
    <source>
        <strain evidence="2">Huo1</strain>
        <tissue evidence="2">Leaf</tissue>
    </source>
</reference>
<dbReference type="PROSITE" id="PS50181">
    <property type="entry name" value="FBOX"/>
    <property type="match status" value="3"/>
</dbReference>
<dbReference type="PANTHER" id="PTHR31672">
    <property type="entry name" value="BNACNNG10540D PROTEIN"/>
    <property type="match status" value="1"/>
</dbReference>
<accession>A0A8X8ZSL0</accession>
<keyword evidence="3" id="KW-1185">Reference proteome</keyword>
<dbReference type="Gene3D" id="1.20.1280.50">
    <property type="match status" value="2"/>
</dbReference>
<dbReference type="InterPro" id="IPR017451">
    <property type="entry name" value="F-box-assoc_interact_dom"/>
</dbReference>
<dbReference type="AlphaFoldDB" id="A0A8X8ZSL0"/>
<comment type="caution">
    <text evidence="2">The sequence shown here is derived from an EMBL/GenBank/DDBJ whole genome shotgun (WGS) entry which is preliminary data.</text>
</comment>
<protein>
    <recommendedName>
        <fullName evidence="1">F-box domain-containing protein</fullName>
    </recommendedName>
</protein>
<dbReference type="InterPro" id="IPR001810">
    <property type="entry name" value="F-box_dom"/>
</dbReference>
<dbReference type="SUPFAM" id="SSF81383">
    <property type="entry name" value="F-box domain"/>
    <property type="match status" value="3"/>
</dbReference>
<dbReference type="InterPro" id="IPR050796">
    <property type="entry name" value="SCF_F-box_component"/>
</dbReference>
<dbReference type="Pfam" id="PF07734">
    <property type="entry name" value="FBA_1"/>
    <property type="match status" value="3"/>
</dbReference>
<dbReference type="InterPro" id="IPR036047">
    <property type="entry name" value="F-box-like_dom_sf"/>
</dbReference>
<feature type="domain" description="F-box" evidence="1">
    <location>
        <begin position="384"/>
        <end position="430"/>
    </location>
</feature>
<dbReference type="SMART" id="SM00256">
    <property type="entry name" value="FBOX"/>
    <property type="match status" value="3"/>
</dbReference>
<dbReference type="PANTHER" id="PTHR31672:SF13">
    <property type="entry name" value="F-BOX PROTEIN CPR30-LIKE"/>
    <property type="match status" value="1"/>
</dbReference>
<reference evidence="2" key="1">
    <citation type="submission" date="2018-01" db="EMBL/GenBank/DDBJ databases">
        <authorList>
            <person name="Mao J.F."/>
        </authorList>
    </citation>
    <scope>NUCLEOTIDE SEQUENCE</scope>
    <source>
        <strain evidence="2">Huo1</strain>
        <tissue evidence="2">Leaf</tissue>
    </source>
</reference>
<sequence length="1140" mass="130299">MMKNKIELISSPHGPLPDLPEEIIKEILLRLPAKSLSKFRSVSKCWFFLISSYEFAKVHLKISNKNNIFERYRLIVGSIQSLMDLHTCSLRETVGNTVYTGPIYPDVDMLPDVVRFDCPSCNVNSLVWMEGSCNGLVCVLESARTLILWNPTIRKYRVLPCSGTPMRFEHYPLNFGFGYDEVHDDYKVVELLHLDPGMSLTEPRAKVYSLRSNSWKALLNWPNEKVALRSGVFLNGAIYWLVFCAGRPSDWGIVSHDLALETFVESELPFNDDDALRFEMNALGGCLSVCYQYKMWLDVWLMKECGVAKSWTKIMRIPSTWVRFSFMTKPLLLMEDGQMLIRYGSELALYDPRNPSVQQKASEYDVEAAVYFESLVSPNLDDEVIIARTLPHNVITEILLRSPVKSLLRFKSVSKKWFYLISSSDFVKAHLKVSTKNNVHINDKVIFGSNTFPFDLYTCSLHTGIEGSNISDPIYPTTIESIPFDRVRFDFAEPDDSIWIVGSCNGLVCVAVSGYTVVLWNPTTRRMKLIPDSGTDPDRDSFGYGFGYDELHDDYKVVEVSGDKCQMTGAYETQQKVYSVRTNSWKILSNWPLSNSCYGTGKFMYGSIHWSVCSSDIVSHDLATDSLVELPMPDFDDDDDDDDDDFRLDIEILNGCLAACFERNVYMDIWVMKEYGTRESWTKLVRIPFFLDFRDHDFFRPCPLFSLKDGKILLNFGSSIIVYDSSNSQCTPHFSTVFTVETTTFSESLVSLNFDDEIFFGRTLPLEIITEVLLRLPVNSLGRFKAVSKEWYSLISSSYFVMAHLKLSTKNNIYIHDKLVFSSKNFDMDLYTCSMYSMVKDSVLADPIYPVTHENSPFDRVWCDDLYEGDSIWFVGSCNGLVCVSVSANTIILWNPTIRKSAVIPDSGTDLDFDNFSITYAFGYDEIHNDYKVVEFFGAMRNTGVYETGVKVYSMRTNSWKVLSNWPGRDTFGGPGKFLNGAIHWSVCDFDRAADWVIVSHDLATDTFTELPLPTFHDNDVRVEVHVLRGCLAVHCEHNILMDVWVMKEYGNRESWTKVVSIPFFLDFRDHLFIRPCPLFFSEDGKILIDYGSTIRVYDPSNELFHHFSTTFEVEAITYIESLVSPDLNAEDSPEVHFGA</sequence>